<keyword evidence="2" id="KW-0732">Signal</keyword>
<dbReference type="GeneID" id="4320177"/>
<feature type="transmembrane region" description="Helical" evidence="1">
    <location>
        <begin position="224"/>
        <end position="249"/>
    </location>
</feature>
<evidence type="ECO:0000313" key="3">
    <source>
        <dbReference type="EMBL" id="EAU35018.1"/>
    </source>
</evidence>
<dbReference type="EMBL" id="CH476599">
    <property type="protein sequence ID" value="EAU35018.1"/>
    <property type="molecule type" value="Genomic_DNA"/>
</dbReference>
<dbReference type="VEuPathDB" id="FungiDB:ATEG_04571"/>
<protein>
    <submittedName>
        <fullName evidence="3">Uncharacterized protein</fullName>
    </submittedName>
</protein>
<evidence type="ECO:0000256" key="2">
    <source>
        <dbReference type="SAM" id="SignalP"/>
    </source>
</evidence>
<organism evidence="3 4">
    <name type="scientific">Aspergillus terreus (strain NIH 2624 / FGSC A1156)</name>
    <dbReference type="NCBI Taxonomy" id="341663"/>
    <lineage>
        <taxon>Eukaryota</taxon>
        <taxon>Fungi</taxon>
        <taxon>Dikarya</taxon>
        <taxon>Ascomycota</taxon>
        <taxon>Pezizomycotina</taxon>
        <taxon>Eurotiomycetes</taxon>
        <taxon>Eurotiomycetidae</taxon>
        <taxon>Eurotiales</taxon>
        <taxon>Aspergillaceae</taxon>
        <taxon>Aspergillus</taxon>
        <taxon>Aspergillus subgen. Circumdati</taxon>
    </lineage>
</organism>
<accession>Q0CP13</accession>
<proteinExistence type="predicted"/>
<evidence type="ECO:0000256" key="1">
    <source>
        <dbReference type="SAM" id="Phobius"/>
    </source>
</evidence>
<name>Q0CP13_ASPTN</name>
<gene>
    <name evidence="3" type="ORF">ATEG_04571</name>
</gene>
<keyword evidence="1" id="KW-1133">Transmembrane helix</keyword>
<keyword evidence="1" id="KW-0472">Membrane</keyword>
<dbReference type="OrthoDB" id="4490287at2759"/>
<dbReference type="Proteomes" id="UP000007963">
    <property type="component" value="Unassembled WGS sequence"/>
</dbReference>
<feature type="chain" id="PRO_5004170314" evidence="2">
    <location>
        <begin position="17"/>
        <end position="271"/>
    </location>
</feature>
<dbReference type="HOGENOM" id="CLU_1026667_0_0_1"/>
<keyword evidence="1" id="KW-0812">Transmembrane</keyword>
<evidence type="ECO:0000313" key="4">
    <source>
        <dbReference type="Proteomes" id="UP000007963"/>
    </source>
</evidence>
<reference evidence="4" key="1">
    <citation type="submission" date="2005-09" db="EMBL/GenBank/DDBJ databases">
        <title>Annotation of the Aspergillus terreus NIH2624 genome.</title>
        <authorList>
            <person name="Birren B.W."/>
            <person name="Lander E.S."/>
            <person name="Galagan J.E."/>
            <person name="Nusbaum C."/>
            <person name="Devon K."/>
            <person name="Henn M."/>
            <person name="Ma L.-J."/>
            <person name="Jaffe D.B."/>
            <person name="Butler J."/>
            <person name="Alvarez P."/>
            <person name="Gnerre S."/>
            <person name="Grabherr M."/>
            <person name="Kleber M."/>
            <person name="Mauceli E.W."/>
            <person name="Brockman W."/>
            <person name="Rounsley S."/>
            <person name="Young S.K."/>
            <person name="LaButti K."/>
            <person name="Pushparaj V."/>
            <person name="DeCaprio D."/>
            <person name="Crawford M."/>
            <person name="Koehrsen M."/>
            <person name="Engels R."/>
            <person name="Montgomery P."/>
            <person name="Pearson M."/>
            <person name="Howarth C."/>
            <person name="Larson L."/>
            <person name="Luoma S."/>
            <person name="White J."/>
            <person name="Alvarado L."/>
            <person name="Kodira C.D."/>
            <person name="Zeng Q."/>
            <person name="Oleary S."/>
            <person name="Yandava C."/>
            <person name="Denning D.W."/>
            <person name="Nierman W.C."/>
            <person name="Milne T."/>
            <person name="Madden K."/>
        </authorList>
    </citation>
    <scope>NUCLEOTIDE SEQUENCE [LARGE SCALE GENOMIC DNA]</scope>
    <source>
        <strain evidence="4">NIH 2624 / FGSC A1156</strain>
    </source>
</reference>
<feature type="signal peptide" evidence="2">
    <location>
        <begin position="1"/>
        <end position="16"/>
    </location>
</feature>
<dbReference type="STRING" id="341663.Q0CP13"/>
<dbReference type="RefSeq" id="XP_001213749.1">
    <property type="nucleotide sequence ID" value="XM_001213749.1"/>
</dbReference>
<sequence>MHSALLLVLSSLGAQAVPLLNLRTNHTIQRREEPYSIVNVGDQPNTDVPAIQTVVVPNPPQPPVTITVTNTPSATPSPCSSSVPGSYPPWLAGSLPTGVPTGESGILARAFNVTERSARQLRRSVVVNGTESRALFTRHNATEPELSTRSDEAVEPAYNNGTASGLGARRNLVGSRLTARGNVTLAERAAASTRGLFNTTEMRDTNVMARGLNNVMDYDYVVHLHLAFIVFYYGLLCLSGCIVCINWIFERDCEEYTFPSIDELVELYCEK</sequence>
<dbReference type="AlphaFoldDB" id="Q0CP13"/>